<dbReference type="Pfam" id="PF14498">
    <property type="entry name" value="Glyco_hyd_65N_2"/>
    <property type="match status" value="1"/>
</dbReference>
<dbReference type="InterPro" id="IPR049053">
    <property type="entry name" value="AFCA-like_C"/>
</dbReference>
<dbReference type="InterPro" id="IPR054363">
    <property type="entry name" value="GH95_cat"/>
</dbReference>
<dbReference type="Gene3D" id="1.50.10.10">
    <property type="match status" value="1"/>
</dbReference>
<evidence type="ECO:0000313" key="5">
    <source>
        <dbReference type="Proteomes" id="UP000092573"/>
    </source>
</evidence>
<dbReference type="InterPro" id="IPR027414">
    <property type="entry name" value="GH95_N_dom"/>
</dbReference>
<dbReference type="Pfam" id="PF22124">
    <property type="entry name" value="Glyco_hydro_95_cat"/>
    <property type="match status" value="1"/>
</dbReference>
<dbReference type="AlphaFoldDB" id="A0A1B1N1D4"/>
<reference evidence="4 5" key="1">
    <citation type="submission" date="2016-01" db="EMBL/GenBank/DDBJ databases">
        <title>Complete Genome Sequence of Paenibacillus yonginensis DCY84, a novel Plant Growth-Promoting Bacteria with Elicitation of Induced Systemic Resistance.</title>
        <authorList>
            <person name="Kim Y.J."/>
            <person name="Yang D.C."/>
            <person name="Sukweenadhi J."/>
        </authorList>
    </citation>
    <scope>NUCLEOTIDE SEQUENCE [LARGE SCALE GENOMIC DNA]</scope>
    <source>
        <strain evidence="4 5">DCY84</strain>
    </source>
</reference>
<proteinExistence type="predicted"/>
<dbReference type="RefSeq" id="WP_083180257.1">
    <property type="nucleotide sequence ID" value="NZ_CP014167.1"/>
</dbReference>
<dbReference type="PANTHER" id="PTHR31084">
    <property type="entry name" value="ALPHA-L-FUCOSIDASE 2"/>
    <property type="match status" value="1"/>
</dbReference>
<organism evidence="4 5">
    <name type="scientific">Paenibacillus yonginensis</name>
    <dbReference type="NCBI Taxonomy" id="1462996"/>
    <lineage>
        <taxon>Bacteria</taxon>
        <taxon>Bacillati</taxon>
        <taxon>Bacillota</taxon>
        <taxon>Bacilli</taxon>
        <taxon>Bacillales</taxon>
        <taxon>Paenibacillaceae</taxon>
        <taxon>Paenibacillus</taxon>
    </lineage>
</organism>
<dbReference type="InterPro" id="IPR012341">
    <property type="entry name" value="6hp_glycosidase-like_sf"/>
</dbReference>
<dbReference type="Pfam" id="PF21307">
    <property type="entry name" value="Glyco_hydro_95_C"/>
    <property type="match status" value="1"/>
</dbReference>
<dbReference type="PANTHER" id="PTHR31084:SF0">
    <property type="entry name" value="ALPHA-L-FUCOSIDASE 2"/>
    <property type="match status" value="1"/>
</dbReference>
<feature type="domain" description="Glycosyl hydrolase family 95 N-terminal" evidence="1">
    <location>
        <begin position="9"/>
        <end position="261"/>
    </location>
</feature>
<feature type="domain" description="Glycosyl hydrolase family 95 catalytic" evidence="3">
    <location>
        <begin position="291"/>
        <end position="693"/>
    </location>
</feature>
<dbReference type="GO" id="GO:0004560">
    <property type="term" value="F:alpha-L-fucosidase activity"/>
    <property type="evidence" value="ECO:0007669"/>
    <property type="project" value="InterPro"/>
</dbReference>
<dbReference type="STRING" id="1462996.AWM70_11895"/>
<dbReference type="InterPro" id="IPR008928">
    <property type="entry name" value="6-hairpin_glycosidase_sf"/>
</dbReference>
<evidence type="ECO:0000259" key="1">
    <source>
        <dbReference type="Pfam" id="PF14498"/>
    </source>
</evidence>
<dbReference type="KEGG" id="pyg:AWM70_11895"/>
<evidence type="ECO:0000259" key="2">
    <source>
        <dbReference type="Pfam" id="PF21307"/>
    </source>
</evidence>
<dbReference type="OrthoDB" id="9802600at2"/>
<accession>A0A1B1N1D4</accession>
<keyword evidence="5" id="KW-1185">Reference proteome</keyword>
<evidence type="ECO:0000313" key="4">
    <source>
        <dbReference type="EMBL" id="ANS75218.1"/>
    </source>
</evidence>
<dbReference type="EMBL" id="CP014167">
    <property type="protein sequence ID" value="ANS75218.1"/>
    <property type="molecule type" value="Genomic_DNA"/>
</dbReference>
<name>A0A1B1N1D4_9BACL</name>
<dbReference type="Proteomes" id="UP000092573">
    <property type="component" value="Chromosome"/>
</dbReference>
<evidence type="ECO:0000259" key="3">
    <source>
        <dbReference type="Pfam" id="PF22124"/>
    </source>
</evidence>
<dbReference type="SUPFAM" id="SSF48208">
    <property type="entry name" value="Six-hairpin glycosidases"/>
    <property type="match status" value="1"/>
</dbReference>
<protein>
    <submittedName>
        <fullName evidence="4">Alpha-amylase</fullName>
    </submittedName>
</protein>
<dbReference type="InterPro" id="IPR016518">
    <property type="entry name" value="Alpha-L-fucosidase"/>
</dbReference>
<sequence>MAQNQEWKLYYDRPAACWEEALPVGNGRIGGMVYGGAAKEKVALNEDTLWSGFPRDQANYEAIRYLKQARELIFSGEYKQAEELMNRHMLGWRTESYLPAGNLYLEHPNADDGIQPGSSYSRELDLDSGIARTLYELDGKRYTRDIWVSAEDQVMVVQVKSESVEPFELKVLLDSPLPHSCREGAGGHLLMNGRAPSHIADNYLGNHPQSVLYEEGLGMSFEVRVQAVLDAGTAVVTEDGSLYIAGASKVTLLLAAETSFAGFDREPGKNPEWALRNAETLRSAAELGEGSLLQRHLEDHRRLFRRVTLDLGAQPEAEQLPTDQRLVRYREGGRDPQLEALYFQYGRYLLMGSSRPGTQAANLQGIWNPHMQPPWNSNYTTNINTEMNYWHAETANLSECHEPLLDLIQDLSVTGARTARIHYGARGWTAHHNVDLWRSSGPSDGDSSWAFWPMGGIWLCRHLWEHYQFQPDEDYLQSTAFPLMKGAALFALDWLVEGPDGRLTTAPSTSPENQFLTGEGEACSVSAGTAMDMALIAELFQACQQAANILDVRDAWLEEIRQAAGRLAVPGIGPDGRLREWSEDFAEAEPGHRHVSHLYGLYPGDSITLETTPEFAAAAKRSLDSRVERGGGHTGWSCAWLINLYARLKDGEKAYGFVRTLLSRSTYPNLFDEHPPFQIDGNFGGSAGMAEMLLQSHSGCIHLLPSLPRAWEKGRAAGLRARGGYTVDLEWAGGKLTQASIKADRSGICRIRSTEALTITAAAGTDLTGGEAPVSFPPSEVQGADAGGAVSSVKELRFETRAGSVYLIKPV</sequence>
<feature type="domain" description="Alpha fucosidase A-like C-terminal" evidence="2">
    <location>
        <begin position="695"/>
        <end position="762"/>
    </location>
</feature>
<dbReference type="GO" id="GO:0005975">
    <property type="term" value="P:carbohydrate metabolic process"/>
    <property type="evidence" value="ECO:0007669"/>
    <property type="project" value="InterPro"/>
</dbReference>
<dbReference type="PIRSF" id="PIRSF007663">
    <property type="entry name" value="UCP007663"/>
    <property type="match status" value="1"/>
</dbReference>
<dbReference type="FunFam" id="1.50.10.10:FF:000028">
    <property type="entry name" value="Alpha-L-fucosidase 2"/>
    <property type="match status" value="1"/>
</dbReference>
<gene>
    <name evidence="4" type="ORF">AWM70_11895</name>
</gene>